<comment type="caution">
    <text evidence="1">The sequence shown here is derived from an EMBL/GenBank/DDBJ whole genome shotgun (WGS) entry which is preliminary data.</text>
</comment>
<name>A0ABV9TTU8_9ACTN</name>
<dbReference type="EMBL" id="JBHSIT010000002">
    <property type="protein sequence ID" value="MFC4906883.1"/>
    <property type="molecule type" value="Genomic_DNA"/>
</dbReference>
<accession>A0ABV9TTU8</accession>
<evidence type="ECO:0000313" key="2">
    <source>
        <dbReference type="Proteomes" id="UP001595872"/>
    </source>
</evidence>
<proteinExistence type="predicted"/>
<gene>
    <name evidence="1" type="ORF">ACFPCY_06105</name>
</gene>
<keyword evidence="2" id="KW-1185">Reference proteome</keyword>
<protein>
    <submittedName>
        <fullName evidence="1">Uncharacterized protein</fullName>
    </submittedName>
</protein>
<evidence type="ECO:0000313" key="1">
    <source>
        <dbReference type="EMBL" id="MFC4906883.1"/>
    </source>
</evidence>
<dbReference type="RefSeq" id="WP_378252625.1">
    <property type="nucleotide sequence ID" value="NZ_JBHSIT010000002.1"/>
</dbReference>
<reference evidence="2" key="1">
    <citation type="journal article" date="2019" name="Int. J. Syst. Evol. Microbiol.">
        <title>The Global Catalogue of Microorganisms (GCM) 10K type strain sequencing project: providing services to taxonomists for standard genome sequencing and annotation.</title>
        <authorList>
            <consortium name="The Broad Institute Genomics Platform"/>
            <consortium name="The Broad Institute Genome Sequencing Center for Infectious Disease"/>
            <person name="Wu L."/>
            <person name="Ma J."/>
        </authorList>
    </citation>
    <scope>NUCLEOTIDE SEQUENCE [LARGE SCALE GENOMIC DNA]</scope>
    <source>
        <strain evidence="2">KLKA75</strain>
    </source>
</reference>
<sequence length="123" mass="13148">MRLSGVLVNAARHDWLTLENHLADRLIDHTAIVAPPPALRNGVRRRTIYESRCAEHSVVAENIPSAAASGEEARPLAGVGTTGAVLARSPVIVAALCEYFELLRERAMPIGAAQADSPNERGC</sequence>
<dbReference type="Proteomes" id="UP001595872">
    <property type="component" value="Unassembled WGS sequence"/>
</dbReference>
<organism evidence="1 2">
    <name type="scientific">Actinomadura gamaensis</name>
    <dbReference type="NCBI Taxonomy" id="1763541"/>
    <lineage>
        <taxon>Bacteria</taxon>
        <taxon>Bacillati</taxon>
        <taxon>Actinomycetota</taxon>
        <taxon>Actinomycetes</taxon>
        <taxon>Streptosporangiales</taxon>
        <taxon>Thermomonosporaceae</taxon>
        <taxon>Actinomadura</taxon>
    </lineage>
</organism>